<proteinExistence type="predicted"/>
<keyword evidence="4" id="KW-1185">Reference proteome</keyword>
<dbReference type="Pfam" id="PF24883">
    <property type="entry name" value="NPHP3_N"/>
    <property type="match status" value="1"/>
</dbReference>
<evidence type="ECO:0000313" key="4">
    <source>
        <dbReference type="Proteomes" id="UP001362999"/>
    </source>
</evidence>
<dbReference type="Gene3D" id="3.40.50.300">
    <property type="entry name" value="P-loop containing nucleotide triphosphate hydrolases"/>
    <property type="match status" value="1"/>
</dbReference>
<evidence type="ECO:0000259" key="2">
    <source>
        <dbReference type="PROSITE" id="PS50837"/>
    </source>
</evidence>
<dbReference type="EMBL" id="JAWWNJ010000072">
    <property type="protein sequence ID" value="KAK7007151.1"/>
    <property type="molecule type" value="Genomic_DNA"/>
</dbReference>
<dbReference type="PANTHER" id="PTHR10039">
    <property type="entry name" value="AMELOGENIN"/>
    <property type="match status" value="1"/>
</dbReference>
<evidence type="ECO:0000256" key="1">
    <source>
        <dbReference type="ARBA" id="ARBA00022737"/>
    </source>
</evidence>
<keyword evidence="1" id="KW-0677">Repeat</keyword>
<dbReference type="PROSITE" id="PS50837">
    <property type="entry name" value="NACHT"/>
    <property type="match status" value="1"/>
</dbReference>
<accession>A0AAW0ADW8</accession>
<gene>
    <name evidence="3" type="ORF">R3P38DRAFT_3598965</name>
</gene>
<protein>
    <recommendedName>
        <fullName evidence="2">NACHT domain-containing protein</fullName>
    </recommendedName>
</protein>
<dbReference type="Proteomes" id="UP001362999">
    <property type="component" value="Unassembled WGS sequence"/>
</dbReference>
<dbReference type="SUPFAM" id="SSF52540">
    <property type="entry name" value="P-loop containing nucleoside triphosphate hydrolases"/>
    <property type="match status" value="1"/>
</dbReference>
<reference evidence="3 4" key="1">
    <citation type="journal article" date="2024" name="J Genomics">
        <title>Draft genome sequencing and assembly of Favolaschia claudopus CIRM-BRFM 2984 isolated from oak limbs.</title>
        <authorList>
            <person name="Navarro D."/>
            <person name="Drula E."/>
            <person name="Chaduli D."/>
            <person name="Cazenave R."/>
            <person name="Ahrendt S."/>
            <person name="Wang J."/>
            <person name="Lipzen A."/>
            <person name="Daum C."/>
            <person name="Barry K."/>
            <person name="Grigoriev I.V."/>
            <person name="Favel A."/>
            <person name="Rosso M.N."/>
            <person name="Martin F."/>
        </authorList>
    </citation>
    <scope>NUCLEOTIDE SEQUENCE [LARGE SCALE GENOMIC DNA]</scope>
    <source>
        <strain evidence="3 4">CIRM-BRFM 2984</strain>
    </source>
</reference>
<feature type="non-terminal residue" evidence="3">
    <location>
        <position position="572"/>
    </location>
</feature>
<organism evidence="3 4">
    <name type="scientific">Favolaschia claudopus</name>
    <dbReference type="NCBI Taxonomy" id="2862362"/>
    <lineage>
        <taxon>Eukaryota</taxon>
        <taxon>Fungi</taxon>
        <taxon>Dikarya</taxon>
        <taxon>Basidiomycota</taxon>
        <taxon>Agaricomycotina</taxon>
        <taxon>Agaricomycetes</taxon>
        <taxon>Agaricomycetidae</taxon>
        <taxon>Agaricales</taxon>
        <taxon>Marasmiineae</taxon>
        <taxon>Mycenaceae</taxon>
        <taxon>Favolaschia</taxon>
    </lineage>
</organism>
<dbReference type="PANTHER" id="PTHR10039:SF17">
    <property type="entry name" value="FUNGAL STAND N-TERMINAL GOODBYE DOMAIN-CONTAINING PROTEIN-RELATED"/>
    <property type="match status" value="1"/>
</dbReference>
<evidence type="ECO:0000313" key="3">
    <source>
        <dbReference type="EMBL" id="KAK7007151.1"/>
    </source>
</evidence>
<name>A0AAW0ADW8_9AGAR</name>
<dbReference type="InterPro" id="IPR007111">
    <property type="entry name" value="NACHT_NTPase"/>
</dbReference>
<dbReference type="InterPro" id="IPR027417">
    <property type="entry name" value="P-loop_NTPase"/>
</dbReference>
<sequence length="572" mass="63742">DFQPLLGKLLSRLKPIVDIGDDIAKIHPYIDVAWKVLTSVYQAIEVQRNTDAKITKLVQAMVELYASVGETDFLKDKIKLLDDVVFDIAAQTLECSLFIREYTGHGISRCLLRNTFAGTETKIDDLSDVLMKLKDYFDRGAIIQSIFLSAKIRDEVQGLIESDVLKKLKPAQYNAALREECLQGTRTDILADITEWLSSGSDTSNVMWLYGVAGSGKSAIANTISQYFRTLHRLGAFVFFDRNNHSNSDIRGVLHHIAHRLAESNIHVRKALCDALSDAALVDADYRTQFQKLLLDPLTVAAPYTCGPIVIVVDALDECLDFSSRKAFLSLIADHMPKLPAPFRFLITSRPDSDIAHALKLKLHITPRQLDIATEDTKKDILSYIRQCMHNLCKEWPGVEPQWPGEDTIKRLAAYAGGLFIWAATACKFLQAFNPPKRLSQLLEGGAIIHNDLDQLYSVALQHAGDWTNANFSSSALSLLACVVLSREPLTDPTLNSVLDSGQENPEVTQVLEYLGCVLQWGPGLPVCTLHASFSDYLMDPQRSGTAPWFIDIELQSQFLTTRCFQVLASKL</sequence>
<feature type="non-terminal residue" evidence="3">
    <location>
        <position position="1"/>
    </location>
</feature>
<dbReference type="InterPro" id="IPR056884">
    <property type="entry name" value="NPHP3-like_N"/>
</dbReference>
<feature type="domain" description="NACHT" evidence="2">
    <location>
        <begin position="205"/>
        <end position="353"/>
    </location>
</feature>
<dbReference type="AlphaFoldDB" id="A0AAW0ADW8"/>
<comment type="caution">
    <text evidence="3">The sequence shown here is derived from an EMBL/GenBank/DDBJ whole genome shotgun (WGS) entry which is preliminary data.</text>
</comment>